<feature type="compositionally biased region" description="Basic and acidic residues" evidence="1">
    <location>
        <begin position="48"/>
        <end position="65"/>
    </location>
</feature>
<evidence type="ECO:0000256" key="1">
    <source>
        <dbReference type="SAM" id="MobiDB-lite"/>
    </source>
</evidence>
<accession>A0AAE9A176</accession>
<protein>
    <submittedName>
        <fullName evidence="2">Uncharacterized protein</fullName>
    </submittedName>
</protein>
<gene>
    <name evidence="2" type="ORF">L3Y34_013383</name>
</gene>
<evidence type="ECO:0000313" key="2">
    <source>
        <dbReference type="EMBL" id="ULT84692.1"/>
    </source>
</evidence>
<reference evidence="2 3" key="1">
    <citation type="submission" date="2022-05" db="EMBL/GenBank/DDBJ databases">
        <title>Chromosome-level reference genomes for two strains of Caenorhabditis briggsae: an improved platform for comparative genomics.</title>
        <authorList>
            <person name="Stevens L."/>
            <person name="Andersen E.C."/>
        </authorList>
    </citation>
    <scope>NUCLEOTIDE SEQUENCE [LARGE SCALE GENOMIC DNA]</scope>
    <source>
        <strain evidence="2">QX1410_ONT</strain>
        <tissue evidence="2">Whole-organism</tissue>
    </source>
</reference>
<proteinExistence type="predicted"/>
<sequence>MEKYQNLAQQFPRCQALPASLLQKTRPGMSDEQEQLNGEPSTSSRTNESGRRKCPRRGELLDKTESPACRQQPKVDYRGAQGRHQSYKSTQ</sequence>
<dbReference type="EMBL" id="CP090896">
    <property type="protein sequence ID" value="ULT84692.1"/>
    <property type="molecule type" value="Genomic_DNA"/>
</dbReference>
<feature type="compositionally biased region" description="Polar residues" evidence="1">
    <location>
        <begin position="35"/>
        <end position="47"/>
    </location>
</feature>
<dbReference type="AlphaFoldDB" id="A0AAE9A176"/>
<dbReference type="Proteomes" id="UP000827892">
    <property type="component" value="Chromosome X"/>
</dbReference>
<feature type="region of interest" description="Disordered" evidence="1">
    <location>
        <begin position="25"/>
        <end position="91"/>
    </location>
</feature>
<organism evidence="2 3">
    <name type="scientific">Caenorhabditis briggsae</name>
    <dbReference type="NCBI Taxonomy" id="6238"/>
    <lineage>
        <taxon>Eukaryota</taxon>
        <taxon>Metazoa</taxon>
        <taxon>Ecdysozoa</taxon>
        <taxon>Nematoda</taxon>
        <taxon>Chromadorea</taxon>
        <taxon>Rhabditida</taxon>
        <taxon>Rhabditina</taxon>
        <taxon>Rhabditomorpha</taxon>
        <taxon>Rhabditoidea</taxon>
        <taxon>Rhabditidae</taxon>
        <taxon>Peloderinae</taxon>
        <taxon>Caenorhabditis</taxon>
    </lineage>
</organism>
<evidence type="ECO:0000313" key="3">
    <source>
        <dbReference type="Proteomes" id="UP000827892"/>
    </source>
</evidence>
<name>A0AAE9A176_CAEBR</name>